<protein>
    <submittedName>
        <fullName evidence="13">Envelope glycoprotein</fullName>
    </submittedName>
</protein>
<feature type="non-terminal residue" evidence="13">
    <location>
        <position position="1"/>
    </location>
</feature>
<evidence type="ECO:0000256" key="5">
    <source>
        <dbReference type="ARBA" id="ARBA00022804"/>
    </source>
</evidence>
<feature type="compositionally biased region" description="Low complexity" evidence="11">
    <location>
        <begin position="17"/>
        <end position="30"/>
    </location>
</feature>
<reference evidence="13" key="1">
    <citation type="submission" date="2014-07" db="EMBL/GenBank/DDBJ databases">
        <title>The role of HIV-1 V2/a4b7 binding tripeptide: does LDI stand for local dissemination impact?</title>
        <authorList>
            <person name="Hait S.H."/>
            <person name="Soares E.A.J.M."/>
            <person name="Sprinz E."/>
            <person name="Arthus J.A."/>
            <person name="Machado E.S."/>
            <person name="Soares M.A."/>
        </authorList>
    </citation>
    <scope>NUCLEOTIDE SEQUENCE</scope>
    <source>
        <strain evidence="13">IA_390</strain>
    </source>
</reference>
<feature type="compositionally biased region" description="Polar residues" evidence="11">
    <location>
        <begin position="1"/>
        <end position="16"/>
    </location>
</feature>
<feature type="domain" description="Human immunodeficiency virus 1 envelope glycoprotein Gp120" evidence="12">
    <location>
        <begin position="5"/>
        <end position="109"/>
    </location>
</feature>
<feature type="non-terminal residue" evidence="13">
    <location>
        <position position="109"/>
    </location>
</feature>
<keyword evidence="13" id="KW-0261">Viral envelope protein</keyword>
<dbReference type="InterPro" id="IPR036377">
    <property type="entry name" value="Gp120_core_sf"/>
</dbReference>
<feature type="region of interest" description="Disordered" evidence="11">
    <location>
        <begin position="1"/>
        <end position="34"/>
    </location>
</feature>
<dbReference type="GO" id="GO:0019031">
    <property type="term" value="C:viral envelope"/>
    <property type="evidence" value="ECO:0007669"/>
    <property type="project" value="UniProtKB-KW"/>
</dbReference>
<name>A0A0K0KIM7_HV1</name>
<gene>
    <name evidence="13" type="primary">env</name>
</gene>
<keyword evidence="9" id="KW-0325">Glycoprotein</keyword>
<evidence type="ECO:0000259" key="12">
    <source>
        <dbReference type="Pfam" id="PF00516"/>
    </source>
</evidence>
<evidence type="ECO:0000256" key="9">
    <source>
        <dbReference type="ARBA" id="ARBA00023180"/>
    </source>
</evidence>
<evidence type="ECO:0000256" key="1">
    <source>
        <dbReference type="ARBA" id="ARBA00004182"/>
    </source>
</evidence>
<dbReference type="InterPro" id="IPR000777">
    <property type="entry name" value="HIV1_Gp120"/>
</dbReference>
<keyword evidence="10" id="KW-1160">Virus entry into host cell</keyword>
<keyword evidence="5" id="KW-1161">Viral attachment to host cell</keyword>
<dbReference type="GO" id="GO:0055036">
    <property type="term" value="C:virion membrane"/>
    <property type="evidence" value="ECO:0007669"/>
    <property type="project" value="UniProtKB-SubCell"/>
</dbReference>
<evidence type="ECO:0000256" key="8">
    <source>
        <dbReference type="ARBA" id="ARBA00023157"/>
    </source>
</evidence>
<evidence type="ECO:0000256" key="2">
    <source>
        <dbReference type="ARBA" id="ARBA00022506"/>
    </source>
</evidence>
<keyword evidence="6" id="KW-0946">Virion</keyword>
<evidence type="ECO:0000256" key="10">
    <source>
        <dbReference type="ARBA" id="ARBA00023296"/>
    </source>
</evidence>
<dbReference type="GO" id="GO:0039663">
    <property type="term" value="P:membrane fusion involved in viral entry into host cell"/>
    <property type="evidence" value="ECO:0007669"/>
    <property type="project" value="UniProtKB-KW"/>
</dbReference>
<accession>A0A0K0KIM7</accession>
<evidence type="ECO:0000313" key="13">
    <source>
        <dbReference type="EMBL" id="AII80413.1"/>
    </source>
</evidence>
<sequence length="109" mass="11930">DDITTIKTNSSATQNETSTLTPNSTSTPIPDELRNMTGEIKNCTFNITTGISNKVKKEYAAFNTLDIVPVNDSRTENNKSYAGYVLTQCNTSVITQACPKVTFEPIPIH</sequence>
<dbReference type="Gene3D" id="3.10.20.10">
    <property type="match status" value="1"/>
</dbReference>
<dbReference type="EMBL" id="KM102338">
    <property type="protein sequence ID" value="AII80413.1"/>
    <property type="molecule type" value="Genomic_DNA"/>
</dbReference>
<evidence type="ECO:0000256" key="11">
    <source>
        <dbReference type="SAM" id="MobiDB-lite"/>
    </source>
</evidence>
<keyword evidence="2" id="KW-1168">Fusion of virus membrane with host membrane</keyword>
<dbReference type="SUPFAM" id="SSF56502">
    <property type="entry name" value="gp120 core"/>
    <property type="match status" value="1"/>
</dbReference>
<keyword evidence="8" id="KW-1015">Disulfide bond</keyword>
<evidence type="ECO:0000256" key="6">
    <source>
        <dbReference type="ARBA" id="ARBA00022844"/>
    </source>
</evidence>
<comment type="subcellular location">
    <subcellularLocation>
        <location evidence="1">Virion membrane</location>
    </subcellularLocation>
</comment>
<evidence type="ECO:0000256" key="7">
    <source>
        <dbReference type="ARBA" id="ARBA00023136"/>
    </source>
</evidence>
<evidence type="ECO:0000256" key="3">
    <source>
        <dbReference type="ARBA" id="ARBA00022581"/>
    </source>
</evidence>
<dbReference type="GO" id="GO:0019062">
    <property type="term" value="P:virion attachment to host cell"/>
    <property type="evidence" value="ECO:0007669"/>
    <property type="project" value="UniProtKB-KW"/>
</dbReference>
<keyword evidence="4" id="KW-1162">Viral penetration into host cytoplasm</keyword>
<keyword evidence="7" id="KW-0472">Membrane</keyword>
<evidence type="ECO:0000256" key="4">
    <source>
        <dbReference type="ARBA" id="ARBA00022595"/>
    </source>
</evidence>
<organismHost>
    <name type="scientific">Homo sapiens</name>
    <name type="common">Human</name>
    <dbReference type="NCBI Taxonomy" id="9606"/>
</organismHost>
<proteinExistence type="predicted"/>
<dbReference type="GO" id="GO:0046718">
    <property type="term" value="P:symbiont entry into host cell"/>
    <property type="evidence" value="ECO:0007669"/>
    <property type="project" value="UniProtKB-KW"/>
</dbReference>
<keyword evidence="3" id="KW-0945">Host-virus interaction</keyword>
<dbReference type="Pfam" id="PF00516">
    <property type="entry name" value="GP120"/>
    <property type="match status" value="1"/>
</dbReference>
<organism evidence="13">
    <name type="scientific">Human immunodeficiency virus type 1</name>
    <name type="common">HIV-1</name>
    <dbReference type="NCBI Taxonomy" id="11676"/>
    <lineage>
        <taxon>Viruses</taxon>
        <taxon>Riboviria</taxon>
        <taxon>Pararnavirae</taxon>
        <taxon>Artverviricota</taxon>
        <taxon>Revtraviricetes</taxon>
        <taxon>Ortervirales</taxon>
        <taxon>Retroviridae</taxon>
        <taxon>Orthoretrovirinae</taxon>
        <taxon>Lentivirus</taxon>
        <taxon>Lentivirus humimdef1</taxon>
    </lineage>
</organism>